<dbReference type="EMBL" id="FWFD01000020">
    <property type="protein sequence ID" value="SLM87146.1"/>
    <property type="molecule type" value="Genomic_DNA"/>
</dbReference>
<dbReference type="Proteomes" id="UP000195918">
    <property type="component" value="Unassembled WGS sequence"/>
</dbReference>
<evidence type="ECO:0000259" key="6">
    <source>
        <dbReference type="Pfam" id="PF02826"/>
    </source>
</evidence>
<organism evidence="7 8">
    <name type="scientific">Vagococcus fluvialis bH819</name>
    <dbReference type="NCBI Taxonomy" id="1255619"/>
    <lineage>
        <taxon>Bacteria</taxon>
        <taxon>Bacillati</taxon>
        <taxon>Bacillota</taxon>
        <taxon>Bacilli</taxon>
        <taxon>Lactobacillales</taxon>
        <taxon>Enterococcaceae</taxon>
        <taxon>Vagococcus</taxon>
    </lineage>
</organism>
<keyword evidence="3" id="KW-0520">NAD</keyword>
<evidence type="ECO:0000256" key="4">
    <source>
        <dbReference type="RuleBase" id="RU003719"/>
    </source>
</evidence>
<comment type="similarity">
    <text evidence="1 4">Belongs to the D-isomer specific 2-hydroxyacid dehydrogenase family.</text>
</comment>
<reference evidence="8" key="1">
    <citation type="submission" date="2017-02" db="EMBL/GenBank/DDBJ databases">
        <authorList>
            <person name="Dridi B."/>
        </authorList>
    </citation>
    <scope>NUCLEOTIDE SEQUENCE [LARGE SCALE GENOMIC DNA]</scope>
    <source>
        <strain evidence="8">bH819</strain>
    </source>
</reference>
<evidence type="ECO:0000256" key="1">
    <source>
        <dbReference type="ARBA" id="ARBA00005854"/>
    </source>
</evidence>
<evidence type="ECO:0000256" key="3">
    <source>
        <dbReference type="ARBA" id="ARBA00023027"/>
    </source>
</evidence>
<dbReference type="PANTHER" id="PTHR43333">
    <property type="entry name" value="2-HACID_DH_C DOMAIN-CONTAINING PROTEIN"/>
    <property type="match status" value="1"/>
</dbReference>
<dbReference type="GO" id="GO:0004617">
    <property type="term" value="F:phosphoglycerate dehydrogenase activity"/>
    <property type="evidence" value="ECO:0007669"/>
    <property type="project" value="UniProtKB-EC"/>
</dbReference>
<evidence type="ECO:0000259" key="5">
    <source>
        <dbReference type="Pfam" id="PF00389"/>
    </source>
</evidence>
<evidence type="ECO:0000313" key="8">
    <source>
        <dbReference type="Proteomes" id="UP000195918"/>
    </source>
</evidence>
<dbReference type="PANTHER" id="PTHR43333:SF1">
    <property type="entry name" value="D-ISOMER SPECIFIC 2-HYDROXYACID DEHYDROGENASE NAD-BINDING DOMAIN-CONTAINING PROTEIN"/>
    <property type="match status" value="1"/>
</dbReference>
<dbReference type="SUPFAM" id="SSF52283">
    <property type="entry name" value="Formate/glycerate dehydrogenase catalytic domain-like"/>
    <property type="match status" value="1"/>
</dbReference>
<protein>
    <submittedName>
        <fullName evidence="7">D-3-phosphoglycerate dehydrogenase</fullName>
        <ecNumber evidence="7">1.1.1.95</ecNumber>
    </submittedName>
</protein>
<feature type="domain" description="D-isomer specific 2-hydroxyacid dehydrogenase catalytic" evidence="5">
    <location>
        <begin position="7"/>
        <end position="102"/>
    </location>
</feature>
<dbReference type="EC" id="1.1.1.95" evidence="7"/>
<dbReference type="Pfam" id="PF00389">
    <property type="entry name" value="2-Hacid_dh"/>
    <property type="match status" value="1"/>
</dbReference>
<evidence type="ECO:0000256" key="2">
    <source>
        <dbReference type="ARBA" id="ARBA00023002"/>
    </source>
</evidence>
<sequence length="312" mass="35228">MEKAVILVSVPLTDKELENMKSKTSKYEVIKLEDFKGSIDRVEVMYGWDETIGKKILMSPTSCLKWIQAQSSGVDHLDLETIKKRQIILTNASGVHINQLSESILGMIFAHTRNLKEAAVNQEKSLWKKPKTGTDLFGKTIMIVGTGHIGERLAEILKVFHTKIIGVNRSGRKVPGFDDILTQENIKQRLKEADIVIGLLPGTDETQYFFSSTLFEEMKEGVIFINVGRGSTVKTADLIDYCQNGKIAFAGLDVFEIEPLPENSPLWKLDNVLITPHSSGISDQYYKRLYPIFMENLCSYIEKKKVIKNEIN</sequence>
<proteinExistence type="inferred from homology"/>
<accession>A0A1X6WU48</accession>
<dbReference type="RefSeq" id="WP_086952764.1">
    <property type="nucleotide sequence ID" value="NZ_FWFD01000020.1"/>
</dbReference>
<dbReference type="InterPro" id="IPR006140">
    <property type="entry name" value="D-isomer_DH_NAD-bd"/>
</dbReference>
<dbReference type="Gene3D" id="3.40.50.720">
    <property type="entry name" value="NAD(P)-binding Rossmann-like Domain"/>
    <property type="match status" value="2"/>
</dbReference>
<dbReference type="Pfam" id="PF02826">
    <property type="entry name" value="2-Hacid_dh_C"/>
    <property type="match status" value="1"/>
</dbReference>
<gene>
    <name evidence="7" type="ORF">FM121_13690</name>
</gene>
<name>A0A1X6WU48_9ENTE</name>
<dbReference type="GO" id="GO:0051287">
    <property type="term" value="F:NAD binding"/>
    <property type="evidence" value="ECO:0007669"/>
    <property type="project" value="InterPro"/>
</dbReference>
<dbReference type="SUPFAM" id="SSF51735">
    <property type="entry name" value="NAD(P)-binding Rossmann-fold domains"/>
    <property type="match status" value="1"/>
</dbReference>
<feature type="domain" description="D-isomer specific 2-hydroxyacid dehydrogenase NAD-binding" evidence="6">
    <location>
        <begin position="105"/>
        <end position="278"/>
    </location>
</feature>
<keyword evidence="8" id="KW-1185">Reference proteome</keyword>
<dbReference type="AlphaFoldDB" id="A0A1X6WU48"/>
<dbReference type="InterPro" id="IPR036291">
    <property type="entry name" value="NAD(P)-bd_dom_sf"/>
</dbReference>
<dbReference type="InterPro" id="IPR006139">
    <property type="entry name" value="D-isomer_2_OHA_DH_cat_dom"/>
</dbReference>
<keyword evidence="2 4" id="KW-0560">Oxidoreductase</keyword>
<dbReference type="OrthoDB" id="9805416at2"/>
<evidence type="ECO:0000313" key="7">
    <source>
        <dbReference type="EMBL" id="SLM87146.1"/>
    </source>
</evidence>